<dbReference type="KEGG" id="dpp:DICPUDRAFT_88938"/>
<accession>F0ZSM4</accession>
<organism evidence="3 4">
    <name type="scientific">Dictyostelium purpureum</name>
    <name type="common">Slime mold</name>
    <dbReference type="NCBI Taxonomy" id="5786"/>
    <lineage>
        <taxon>Eukaryota</taxon>
        <taxon>Amoebozoa</taxon>
        <taxon>Evosea</taxon>
        <taxon>Eumycetozoa</taxon>
        <taxon>Dictyostelia</taxon>
        <taxon>Dictyosteliales</taxon>
        <taxon>Dictyosteliaceae</taxon>
        <taxon>Dictyostelium</taxon>
    </lineage>
</organism>
<feature type="transmembrane region" description="Helical" evidence="2">
    <location>
        <begin position="117"/>
        <end position="136"/>
    </location>
</feature>
<dbReference type="FunCoup" id="F0ZSM4">
    <property type="interactions" value="743"/>
</dbReference>
<dbReference type="OrthoDB" id="20276at2759"/>
<evidence type="ECO:0000256" key="1">
    <source>
        <dbReference type="SAM" id="MobiDB-lite"/>
    </source>
</evidence>
<protein>
    <submittedName>
        <fullName evidence="3">Uncharacterized protein</fullName>
    </submittedName>
</protein>
<dbReference type="GeneID" id="10504772"/>
<sequence length="406" mass="46559">MATTKSILLKLFQVVLFTFAIIIYLEVIGKKDNESQDERTERKKNEFYKWFAGIILFSIAWSIGTFKVLSNILLSFFVVESIQQFIQHLPAEYYEQFKEIISNLLIPFAGENFTKEIVGVQCLLILFFSFLGFNIYLADKFWLLKTIIIDWVLTLILMVAFSITDLLNQQTRVFLVLSYIFGSNIIGFGTIKLLEYFWNLASKLDSTIIIKNNNNIIKSSTTSKSNSNQKSKNLDDSIEFDTDNHYNNTGSTTTAQDEEPIYQVEESVETVEKVLIEENGQLIEEEIKIDNIDYTKLTESELDAILSEPIQESQVSTRNLVYHKSTKFINNLMAPENINQRISAKEFVGVIILWVYAMSNLIIENYSIFTTANILVFIGFSGTILSYLSTISAKRLTSKNPSKREC</sequence>
<dbReference type="AlphaFoldDB" id="F0ZSM4"/>
<dbReference type="OMA" id="NPSKREC"/>
<evidence type="ECO:0000313" key="4">
    <source>
        <dbReference type="Proteomes" id="UP000001064"/>
    </source>
</evidence>
<feature type="transmembrane region" description="Helical" evidence="2">
    <location>
        <begin position="6"/>
        <end position="27"/>
    </location>
</feature>
<proteinExistence type="predicted"/>
<evidence type="ECO:0000256" key="2">
    <source>
        <dbReference type="SAM" id="Phobius"/>
    </source>
</evidence>
<feature type="transmembrane region" description="Helical" evidence="2">
    <location>
        <begin position="148"/>
        <end position="167"/>
    </location>
</feature>
<dbReference type="VEuPathDB" id="AmoebaDB:DICPUDRAFT_88938"/>
<feature type="compositionally biased region" description="Low complexity" evidence="1">
    <location>
        <begin position="221"/>
        <end position="231"/>
    </location>
</feature>
<evidence type="ECO:0000313" key="3">
    <source>
        <dbReference type="EMBL" id="EGC33071.1"/>
    </source>
</evidence>
<name>F0ZSM4_DICPU</name>
<dbReference type="InParanoid" id="F0ZSM4"/>
<feature type="transmembrane region" description="Helical" evidence="2">
    <location>
        <begin position="173"/>
        <end position="194"/>
    </location>
</feature>
<dbReference type="EMBL" id="GL871160">
    <property type="protein sequence ID" value="EGC33071.1"/>
    <property type="molecule type" value="Genomic_DNA"/>
</dbReference>
<reference evidence="4" key="1">
    <citation type="journal article" date="2011" name="Genome Biol.">
        <title>Comparative genomics of the social amoebae Dictyostelium discoideum and Dictyostelium purpureum.</title>
        <authorList>
            <consortium name="US DOE Joint Genome Institute (JGI-PGF)"/>
            <person name="Sucgang R."/>
            <person name="Kuo A."/>
            <person name="Tian X."/>
            <person name="Salerno W."/>
            <person name="Parikh A."/>
            <person name="Feasley C.L."/>
            <person name="Dalin E."/>
            <person name="Tu H."/>
            <person name="Huang E."/>
            <person name="Barry K."/>
            <person name="Lindquist E."/>
            <person name="Shapiro H."/>
            <person name="Bruce D."/>
            <person name="Schmutz J."/>
            <person name="Salamov A."/>
            <person name="Fey P."/>
            <person name="Gaudet P."/>
            <person name="Anjard C."/>
            <person name="Babu M.M."/>
            <person name="Basu S."/>
            <person name="Bushmanova Y."/>
            <person name="van der Wel H."/>
            <person name="Katoh-Kurasawa M."/>
            <person name="Dinh C."/>
            <person name="Coutinho P.M."/>
            <person name="Saito T."/>
            <person name="Elias M."/>
            <person name="Schaap P."/>
            <person name="Kay R.R."/>
            <person name="Henrissat B."/>
            <person name="Eichinger L."/>
            <person name="Rivero F."/>
            <person name="Putnam N.H."/>
            <person name="West C.M."/>
            <person name="Loomis W.F."/>
            <person name="Chisholm R.L."/>
            <person name="Shaulsky G."/>
            <person name="Strassmann J.E."/>
            <person name="Queller D.C."/>
            <person name="Kuspa A."/>
            <person name="Grigoriev I.V."/>
        </authorList>
    </citation>
    <scope>NUCLEOTIDE SEQUENCE [LARGE SCALE GENOMIC DNA]</scope>
    <source>
        <strain evidence="4">QSDP1</strain>
    </source>
</reference>
<dbReference type="RefSeq" id="XP_003290421.1">
    <property type="nucleotide sequence ID" value="XM_003290373.1"/>
</dbReference>
<feature type="transmembrane region" description="Helical" evidence="2">
    <location>
        <begin position="347"/>
        <end position="368"/>
    </location>
</feature>
<feature type="region of interest" description="Disordered" evidence="1">
    <location>
        <begin position="221"/>
        <end position="258"/>
    </location>
</feature>
<dbReference type="Proteomes" id="UP000001064">
    <property type="component" value="Unassembled WGS sequence"/>
</dbReference>
<keyword evidence="2" id="KW-0812">Transmembrane</keyword>
<keyword evidence="2" id="KW-0472">Membrane</keyword>
<keyword evidence="4" id="KW-1185">Reference proteome</keyword>
<feature type="transmembrane region" description="Helical" evidence="2">
    <location>
        <begin position="47"/>
        <end position="69"/>
    </location>
</feature>
<gene>
    <name evidence="3" type="ORF">DICPUDRAFT_88938</name>
</gene>
<feature type="transmembrane region" description="Helical" evidence="2">
    <location>
        <begin position="374"/>
        <end position="393"/>
    </location>
</feature>
<dbReference type="eggNOG" id="ENOG502RCJR">
    <property type="taxonomic scope" value="Eukaryota"/>
</dbReference>
<feature type="compositionally biased region" description="Polar residues" evidence="1">
    <location>
        <begin position="245"/>
        <end position="255"/>
    </location>
</feature>
<keyword evidence="2" id="KW-1133">Transmembrane helix</keyword>